<dbReference type="InterPro" id="IPR025295">
    <property type="entry name" value="eCIS_core_dom"/>
</dbReference>
<gene>
    <name evidence="3" type="ORF">HCN56_11020</name>
</gene>
<evidence type="ECO:0000313" key="3">
    <source>
        <dbReference type="EMBL" id="NJQ06095.1"/>
    </source>
</evidence>
<feature type="compositionally biased region" description="Basic residues" evidence="1">
    <location>
        <begin position="1"/>
        <end position="11"/>
    </location>
</feature>
<feature type="region of interest" description="Disordered" evidence="1">
    <location>
        <begin position="1"/>
        <end position="68"/>
    </location>
</feature>
<name>A0A7X6D0V1_9ACTN</name>
<sequence>MRTRQTRHARVRSAPVSAPPDVPRAPSPRPYWAGRCRSRREQVVRAHGSGSRQPSDRQASRPGARRGGPVHQMLRLQQAAGNAAVARAVEEARHEHGPGCGHGQADAAPAGQLDLINEAMATPSTQLPGAFLSKAQSFYQNDRLSAGRVHSNPTAQRATEAMGARAMTIENHIFLGASAIGDTETLAHEASHLNANLSGVKETGRDNGAGVTVTDPGQSSEVAATADGAAFAAGAEFAPSVVAQRSATDAHAEDATA</sequence>
<proteinExistence type="predicted"/>
<evidence type="ECO:0000256" key="1">
    <source>
        <dbReference type="SAM" id="MobiDB-lite"/>
    </source>
</evidence>
<protein>
    <submittedName>
        <fullName evidence="3">DUF4157 domain-containing protein</fullName>
    </submittedName>
</protein>
<dbReference type="AlphaFoldDB" id="A0A7X6D0V1"/>
<organism evidence="3 4">
    <name type="scientific">Streptomyces lonarensis</name>
    <dbReference type="NCBI Taxonomy" id="700599"/>
    <lineage>
        <taxon>Bacteria</taxon>
        <taxon>Bacillati</taxon>
        <taxon>Actinomycetota</taxon>
        <taxon>Actinomycetes</taxon>
        <taxon>Kitasatosporales</taxon>
        <taxon>Streptomycetaceae</taxon>
        <taxon>Streptomyces</taxon>
    </lineage>
</organism>
<accession>A0A7X6D0V1</accession>
<evidence type="ECO:0000313" key="4">
    <source>
        <dbReference type="Proteomes" id="UP000578686"/>
    </source>
</evidence>
<feature type="compositionally biased region" description="Pro residues" evidence="1">
    <location>
        <begin position="17"/>
        <end position="29"/>
    </location>
</feature>
<dbReference type="Proteomes" id="UP000578686">
    <property type="component" value="Unassembled WGS sequence"/>
</dbReference>
<feature type="domain" description="eCIS core" evidence="2">
    <location>
        <begin position="127"/>
        <end position="195"/>
    </location>
</feature>
<dbReference type="EMBL" id="JAAVJD010000065">
    <property type="protein sequence ID" value="NJQ06095.1"/>
    <property type="molecule type" value="Genomic_DNA"/>
</dbReference>
<keyword evidence="4" id="KW-1185">Reference proteome</keyword>
<dbReference type="Pfam" id="PF13699">
    <property type="entry name" value="eCIS_core"/>
    <property type="match status" value="1"/>
</dbReference>
<comment type="caution">
    <text evidence="3">The sequence shown here is derived from an EMBL/GenBank/DDBJ whole genome shotgun (WGS) entry which is preliminary data.</text>
</comment>
<evidence type="ECO:0000259" key="2">
    <source>
        <dbReference type="Pfam" id="PF13699"/>
    </source>
</evidence>
<reference evidence="3 4" key="1">
    <citation type="submission" date="2020-03" db="EMBL/GenBank/DDBJ databases">
        <title>Draft genome of Streptomyces sp. ventii, isolated from the Axial Seamount in the Pacific Ocean, and resequencing of the two type strains Streptomyces lonarensis strain NCL 716 and Streptomyces bohaiensis strain 11A07.</title>
        <authorList>
            <person name="Loughran R.M."/>
            <person name="Pfannmuller K.M."/>
            <person name="Wasson B.J."/>
            <person name="Deadmond M.C."/>
            <person name="Paddock B.E."/>
            <person name="Koyack M.J."/>
            <person name="Gallegos D.A."/>
            <person name="Mitchell E.A."/>
            <person name="Ushijima B."/>
            <person name="Saw J.H."/>
            <person name="Mcphail K.L."/>
            <person name="Videau P."/>
        </authorList>
    </citation>
    <scope>NUCLEOTIDE SEQUENCE [LARGE SCALE GENOMIC DNA]</scope>
    <source>
        <strain evidence="3 4">NCL716</strain>
    </source>
</reference>